<feature type="region of interest" description="Disordered" evidence="1">
    <location>
        <begin position="77"/>
        <end position="107"/>
    </location>
</feature>
<evidence type="ECO:0000256" key="1">
    <source>
        <dbReference type="SAM" id="MobiDB-lite"/>
    </source>
</evidence>
<comment type="caution">
    <text evidence="2">The sequence shown here is derived from an EMBL/GenBank/DDBJ whole genome shotgun (WGS) entry which is preliminary data.</text>
</comment>
<evidence type="ECO:0000313" key="3">
    <source>
        <dbReference type="Proteomes" id="UP000663841"/>
    </source>
</evidence>
<accession>A0A8H3H588</accession>
<name>A0A8H3H588_9AGAM</name>
<evidence type="ECO:0000313" key="2">
    <source>
        <dbReference type="EMBL" id="CAE6481009.1"/>
    </source>
</evidence>
<sequence length="336" mass="37624">MYVESGVTKGAWGRWWSTASPIQKRATKQTRDSSLLEPPTSMQRILISSPLRLVRPNETFKSTLVFQTILRHSSESQSGLGRARLMKSQPSPTTSTEPPTRIPKPINTAQPDIVLDQATKATLTSNPDATFQPGNEEVLYERTPSWWIKWVWILIGMDIVWSGNFAEFIFNRWTRQVDPPKDRPLTPEELKQAEWTPRPLWQRAGLSLLVLGGGTGIAAALLLAQARTITRIVRLSEATKARVETARNWPGRGKVVDMTEITARKGRDETEVIVTLPGSRGEFLLGLDKAKIRGETGDIGRVRQNFNHTFSQWKGLRRETNPVSPGLGRWKSGPAA</sequence>
<reference evidence="2" key="1">
    <citation type="submission" date="2021-01" db="EMBL/GenBank/DDBJ databases">
        <authorList>
            <person name="Kaushik A."/>
        </authorList>
    </citation>
    <scope>NUCLEOTIDE SEQUENCE</scope>
    <source>
        <strain evidence="2">AG3-T5</strain>
    </source>
</reference>
<feature type="compositionally biased region" description="Low complexity" evidence="1">
    <location>
        <begin position="90"/>
        <end position="99"/>
    </location>
</feature>
<dbReference type="AlphaFoldDB" id="A0A8H3H588"/>
<protein>
    <submittedName>
        <fullName evidence="2">Uncharacterized protein</fullName>
    </submittedName>
</protein>
<dbReference type="EMBL" id="CAJMWW010000660">
    <property type="protein sequence ID" value="CAE6481009.1"/>
    <property type="molecule type" value="Genomic_DNA"/>
</dbReference>
<gene>
    <name evidence="2" type="ORF">RDB_LOCUS206923</name>
</gene>
<proteinExistence type="predicted"/>
<dbReference type="Proteomes" id="UP000663841">
    <property type="component" value="Unassembled WGS sequence"/>
</dbReference>
<organism evidence="2 3">
    <name type="scientific">Rhizoctonia solani</name>
    <dbReference type="NCBI Taxonomy" id="456999"/>
    <lineage>
        <taxon>Eukaryota</taxon>
        <taxon>Fungi</taxon>
        <taxon>Dikarya</taxon>
        <taxon>Basidiomycota</taxon>
        <taxon>Agaricomycotina</taxon>
        <taxon>Agaricomycetes</taxon>
        <taxon>Cantharellales</taxon>
        <taxon>Ceratobasidiaceae</taxon>
        <taxon>Rhizoctonia</taxon>
    </lineage>
</organism>